<dbReference type="GO" id="GO:0004190">
    <property type="term" value="F:aspartic-type endopeptidase activity"/>
    <property type="evidence" value="ECO:0007669"/>
    <property type="project" value="InterPro"/>
</dbReference>
<evidence type="ECO:0000256" key="3">
    <source>
        <dbReference type="SAM" id="Phobius"/>
    </source>
</evidence>
<feature type="transmembrane region" description="Helical" evidence="3">
    <location>
        <begin position="88"/>
        <end position="108"/>
    </location>
</feature>
<reference evidence="5" key="1">
    <citation type="journal article" date="2021" name="PeerJ">
        <title>Extensive microbial diversity within the chicken gut microbiome revealed by metagenomics and culture.</title>
        <authorList>
            <person name="Gilroy R."/>
            <person name="Ravi A."/>
            <person name="Getino M."/>
            <person name="Pursley I."/>
            <person name="Horton D.L."/>
            <person name="Alikhan N.F."/>
            <person name="Baker D."/>
            <person name="Gharbi K."/>
            <person name="Hall N."/>
            <person name="Watson M."/>
            <person name="Adriaenssens E.M."/>
            <person name="Foster-Nyarko E."/>
            <person name="Jarju S."/>
            <person name="Secka A."/>
            <person name="Antonio M."/>
            <person name="Oren A."/>
            <person name="Chaudhuri R.R."/>
            <person name="La Ragione R."/>
            <person name="Hildebrand F."/>
            <person name="Pallen M.J."/>
        </authorList>
    </citation>
    <scope>NUCLEOTIDE SEQUENCE</scope>
    <source>
        <strain evidence="5">ChiBcec8-13705</strain>
    </source>
</reference>
<evidence type="ECO:0000256" key="1">
    <source>
        <dbReference type="ARBA" id="ARBA00005801"/>
    </source>
</evidence>
<dbReference type="Proteomes" id="UP000886803">
    <property type="component" value="Unassembled WGS sequence"/>
</dbReference>
<organism evidence="5 6">
    <name type="scientific">Candidatus Gemmiger avicola</name>
    <dbReference type="NCBI Taxonomy" id="2838605"/>
    <lineage>
        <taxon>Bacteria</taxon>
        <taxon>Bacillati</taxon>
        <taxon>Bacillota</taxon>
        <taxon>Clostridia</taxon>
        <taxon>Eubacteriales</taxon>
        <taxon>Gemmiger</taxon>
    </lineage>
</organism>
<feature type="domain" description="Prepilin type IV endopeptidase peptidase" evidence="4">
    <location>
        <begin position="67"/>
        <end position="172"/>
    </location>
</feature>
<keyword evidence="3" id="KW-1133">Transmembrane helix</keyword>
<dbReference type="Gene3D" id="1.20.120.1220">
    <property type="match status" value="1"/>
</dbReference>
<reference evidence="5" key="2">
    <citation type="submission" date="2021-04" db="EMBL/GenBank/DDBJ databases">
        <authorList>
            <person name="Gilroy R."/>
        </authorList>
    </citation>
    <scope>NUCLEOTIDE SEQUENCE</scope>
    <source>
        <strain evidence="5">ChiBcec8-13705</strain>
    </source>
</reference>
<dbReference type="PRINTS" id="PR00864">
    <property type="entry name" value="PREPILNPTASE"/>
</dbReference>
<evidence type="ECO:0000259" key="4">
    <source>
        <dbReference type="Pfam" id="PF01478"/>
    </source>
</evidence>
<accession>A0A9D2M720</accession>
<dbReference type="InterPro" id="IPR050882">
    <property type="entry name" value="Prepilin_peptidase/N-MTase"/>
</dbReference>
<gene>
    <name evidence="5" type="ORF">H9945_08085</name>
</gene>
<comment type="similarity">
    <text evidence="1 2">Belongs to the peptidase A24 family.</text>
</comment>
<dbReference type="PANTHER" id="PTHR30487">
    <property type="entry name" value="TYPE 4 PREPILIN-LIKE PROTEINS LEADER PEPTIDE-PROCESSING ENZYME"/>
    <property type="match status" value="1"/>
</dbReference>
<dbReference type="GO" id="GO:0006465">
    <property type="term" value="P:signal peptide processing"/>
    <property type="evidence" value="ECO:0007669"/>
    <property type="project" value="TreeGrafter"/>
</dbReference>
<dbReference type="EMBL" id="DWYG01000136">
    <property type="protein sequence ID" value="HJB42442.1"/>
    <property type="molecule type" value="Genomic_DNA"/>
</dbReference>
<evidence type="ECO:0000313" key="6">
    <source>
        <dbReference type="Proteomes" id="UP000886803"/>
    </source>
</evidence>
<dbReference type="Pfam" id="PF01478">
    <property type="entry name" value="Peptidase_A24"/>
    <property type="match status" value="1"/>
</dbReference>
<proteinExistence type="inferred from homology"/>
<feature type="transmembrane region" description="Helical" evidence="3">
    <location>
        <begin position="54"/>
        <end position="76"/>
    </location>
</feature>
<name>A0A9D2M720_9FIRM</name>
<evidence type="ECO:0000256" key="2">
    <source>
        <dbReference type="RuleBase" id="RU003793"/>
    </source>
</evidence>
<dbReference type="InterPro" id="IPR014032">
    <property type="entry name" value="Peptidase_A24A_bac"/>
</dbReference>
<keyword evidence="3" id="KW-0472">Membrane</keyword>
<evidence type="ECO:0000313" key="5">
    <source>
        <dbReference type="EMBL" id="HJB42442.1"/>
    </source>
</evidence>
<dbReference type="PANTHER" id="PTHR30487:SF0">
    <property type="entry name" value="PREPILIN LEADER PEPTIDASE_N-METHYLTRANSFERASE-RELATED"/>
    <property type="match status" value="1"/>
</dbReference>
<comment type="caution">
    <text evidence="5">The sequence shown here is derived from an EMBL/GenBank/DDBJ whole genome shotgun (WGS) entry which is preliminary data.</text>
</comment>
<feature type="transmembrane region" description="Helical" evidence="3">
    <location>
        <begin position="147"/>
        <end position="170"/>
    </location>
</feature>
<dbReference type="AlphaFoldDB" id="A0A9D2M720"/>
<dbReference type="InterPro" id="IPR000045">
    <property type="entry name" value="Prepilin_IV_endopep_pep"/>
</dbReference>
<sequence length="218" mass="22510">MLPFSETWRTALWLCAGAAAFLFGERLAIRYGAGALARRWVGLPAGGLVALGCAARFGGVQAVLALIACALLYALGRVDAATMVLPDPLCALLGLLALPWVLAARLSGAAWGPLLFEHTVSAVTVSLPLALLRRVWPGCLGGGDVKFLAVAGLWLGWAVVPAFLLATLAAGAWSVAGVAAGRLRPGVQFAFGPFLCAAAVVALFGSEEFIGWFYGGML</sequence>
<protein>
    <submittedName>
        <fullName evidence="5">A24 family peptidase</fullName>
    </submittedName>
</protein>
<dbReference type="GO" id="GO:0005886">
    <property type="term" value="C:plasma membrane"/>
    <property type="evidence" value="ECO:0007669"/>
    <property type="project" value="TreeGrafter"/>
</dbReference>
<feature type="transmembrane region" description="Helical" evidence="3">
    <location>
        <begin position="190"/>
        <end position="214"/>
    </location>
</feature>
<keyword evidence="3" id="KW-0812">Transmembrane</keyword>